<evidence type="ECO:0000256" key="6">
    <source>
        <dbReference type="ARBA" id="ARBA00022806"/>
    </source>
</evidence>
<name>A0ABZ0QQL8_9FIRM</name>
<keyword evidence="3" id="KW-0479">Metal-binding</keyword>
<organism evidence="12 13">
    <name type="scientific">Thermaerobacter composti</name>
    <dbReference type="NCBI Taxonomy" id="554949"/>
    <lineage>
        <taxon>Bacteria</taxon>
        <taxon>Bacillati</taxon>
        <taxon>Bacillota</taxon>
        <taxon>Clostridia</taxon>
        <taxon>Eubacteriales</taxon>
        <taxon>Clostridiales Family XVII. Incertae Sedis</taxon>
        <taxon>Thermaerobacter</taxon>
    </lineage>
</organism>
<dbReference type="SMART" id="SM00487">
    <property type="entry name" value="DEXDc"/>
    <property type="match status" value="1"/>
</dbReference>
<dbReference type="Gene3D" id="1.10.3210.30">
    <property type="match status" value="1"/>
</dbReference>
<feature type="domain" description="HD Cas3-type" evidence="11">
    <location>
        <begin position="857"/>
        <end position="1059"/>
    </location>
</feature>
<evidence type="ECO:0000256" key="1">
    <source>
        <dbReference type="ARBA" id="ARBA00006847"/>
    </source>
</evidence>
<evidence type="ECO:0000313" key="13">
    <source>
        <dbReference type="Proteomes" id="UP001304683"/>
    </source>
</evidence>
<dbReference type="PROSITE" id="PS51192">
    <property type="entry name" value="HELICASE_ATP_BIND_1"/>
    <property type="match status" value="1"/>
</dbReference>
<dbReference type="Gene3D" id="3.40.50.300">
    <property type="entry name" value="P-loop containing nucleotide triphosphate hydrolases"/>
    <property type="match status" value="2"/>
</dbReference>
<dbReference type="InterPro" id="IPR003607">
    <property type="entry name" value="HD/PDEase_dom"/>
</dbReference>
<gene>
    <name evidence="12" type="primary">cas3u</name>
    <name evidence="12" type="ORF">Q5761_03905</name>
</gene>
<dbReference type="InterPro" id="IPR001650">
    <property type="entry name" value="Helicase_C-like"/>
</dbReference>
<evidence type="ECO:0000259" key="10">
    <source>
        <dbReference type="PROSITE" id="PS51192"/>
    </source>
</evidence>
<keyword evidence="4" id="KW-0547">Nucleotide-binding</keyword>
<comment type="similarity">
    <text evidence="2">In the central section; belongs to the CRISPR-associated helicase Cas3 family.</text>
</comment>
<feature type="domain" description="Helicase ATP-binding" evidence="10">
    <location>
        <begin position="30"/>
        <end position="250"/>
    </location>
</feature>
<dbReference type="SMART" id="SM00490">
    <property type="entry name" value="HELICc"/>
    <property type="match status" value="1"/>
</dbReference>
<evidence type="ECO:0000313" key="12">
    <source>
        <dbReference type="EMBL" id="WPD19812.1"/>
    </source>
</evidence>
<dbReference type="InterPro" id="IPR006483">
    <property type="entry name" value="CRISPR-assoc_Cas3_HD"/>
</dbReference>
<proteinExistence type="inferred from homology"/>
<accession>A0ABZ0QQL8</accession>
<dbReference type="Pfam" id="PF00270">
    <property type="entry name" value="DEAD"/>
    <property type="match status" value="1"/>
</dbReference>
<dbReference type="InterPro" id="IPR011545">
    <property type="entry name" value="DEAD/DEAH_box_helicase_dom"/>
</dbReference>
<dbReference type="Pfam" id="PF22590">
    <property type="entry name" value="Cas3-like_C_2"/>
    <property type="match status" value="1"/>
</dbReference>
<dbReference type="Proteomes" id="UP001304683">
    <property type="component" value="Chromosome"/>
</dbReference>
<protein>
    <submittedName>
        <fullName evidence="12">Type I-U CRISPR-associated helicase/endonuclease Cas3</fullName>
    </submittedName>
</protein>
<feature type="region of interest" description="Disordered" evidence="9">
    <location>
        <begin position="575"/>
        <end position="598"/>
    </location>
</feature>
<dbReference type="SUPFAM" id="SSF52540">
    <property type="entry name" value="P-loop containing nucleoside triphosphate hydrolases"/>
    <property type="match status" value="1"/>
</dbReference>
<evidence type="ECO:0000256" key="4">
    <source>
        <dbReference type="ARBA" id="ARBA00022741"/>
    </source>
</evidence>
<keyword evidence="7" id="KW-0067">ATP-binding</keyword>
<evidence type="ECO:0000256" key="3">
    <source>
        <dbReference type="ARBA" id="ARBA00022723"/>
    </source>
</evidence>
<feature type="compositionally biased region" description="Low complexity" evidence="9">
    <location>
        <begin position="710"/>
        <end position="726"/>
    </location>
</feature>
<evidence type="ECO:0000256" key="7">
    <source>
        <dbReference type="ARBA" id="ARBA00022840"/>
    </source>
</evidence>
<feature type="region of interest" description="Disordered" evidence="9">
    <location>
        <begin position="687"/>
        <end position="740"/>
    </location>
</feature>
<keyword evidence="5" id="KW-0378">Hydrolase</keyword>
<evidence type="ECO:0000256" key="9">
    <source>
        <dbReference type="SAM" id="MobiDB-lite"/>
    </source>
</evidence>
<evidence type="ECO:0000259" key="11">
    <source>
        <dbReference type="PROSITE" id="PS51643"/>
    </source>
</evidence>
<dbReference type="InterPro" id="IPR038257">
    <property type="entry name" value="CRISPR-assoc_Cas3_HD_sf"/>
</dbReference>
<evidence type="ECO:0000256" key="5">
    <source>
        <dbReference type="ARBA" id="ARBA00022801"/>
    </source>
</evidence>
<comment type="similarity">
    <text evidence="1">In the N-terminal section; belongs to the CRISPR-associated nuclease Cas3-HD family.</text>
</comment>
<dbReference type="EMBL" id="CP132508">
    <property type="protein sequence ID" value="WPD19812.1"/>
    <property type="molecule type" value="Genomic_DNA"/>
</dbReference>
<sequence length="1067" mass="116907">MRELTAKDFAAFFHEVTGLQPYPWQERLVERILAEGWPEAIEVPTGCGKTAVVEIAAFTLAAQAGRSPWERTTGLRFFYVVDRRLIVDQAAERAQALARLLFRRWQEGDDGPAGRVAKALMTFGGRVPLHVAVLRGGMYRQSRWVDMPNQPTLCMTTVHQIGSRLLFRGYGVSEYQRPIDAALAGVDAVFVLDEAHLSWPFLETLRTIQRYQALAEQPVAPPLRVVAMSATLPPGAGERPVRLDARDRTILQARLGAQKVARLVEINARSFEAQLAKLAQELARDLAGQSSAPVVGVVVNRVGGARQVFQQLREQVGDEADAVLLTGRIRPYDRDRLLDRIRGRVVAGQRRQDADRPLFVVATQTVEVGADFDFDALVTELAPLEALLQRFGRLNRTGAPRPAPAIITRRKARNDSVYPADVLDACWNWLVARADDPRRPQVDFGYEGFERMKQGDPPPVLSPSPPPLLLPAVLERWVQTSPTPDPDPDVAPYLHGLEALSPADVQVVWRADIDPDDLRAAAEAAQRAPQSGEGEQQDWTAYFDSLLTLVPPRLHEALALPVWVVRRWLEERASDADPLGDDEGAPAPDPATGPGKGKPALRWQGPANVQVVWPRQIRPGDTVVVPAAYGGVDEYGWHPARTTPARDVYELGAARDSSPWGIRLRLHETGLRAVWAGERDDAGFAGGAGGFARTRPDARPAGAVPSNARAATAGAPETADATAPDETGGHALPDAGGAAEETPALERALNRLRQLLDALNQEDTGVDTGNDPNLLLKELLQILRDSAPEPWRSLAEHALEGRSSWHPYPRHPRRGVTGVVVELQGWHGSPRDELAAWGFATAPEDVVAEEEETESAYAGRAVPLAEHSEHVAGKAETFARQCGLAERLVACIERAARLHDLGKAEPRMQVLLHGGDPFAAAVAPEPLAKSARVPREWTGRMLAAELAAFPRGLRHEFIAARLAERHPALLAGVADRELVIYLIGSHHGRGRPFPPIPMPDPSPTTFELRWEGLHLEGSSAHGWERLGSGWVDVFWTLVRRYGYWGLAYLEAIVRLADHRASAEEVGR</sequence>
<keyword evidence="6" id="KW-0347">Helicase</keyword>
<dbReference type="InterPro" id="IPR013444">
    <property type="entry name" value="Helicase_Cas3_CRISPR-ass_Anaes"/>
</dbReference>
<evidence type="ECO:0000256" key="8">
    <source>
        <dbReference type="ARBA" id="ARBA00023118"/>
    </source>
</evidence>
<keyword evidence="13" id="KW-1185">Reference proteome</keyword>
<dbReference type="PROSITE" id="PS51643">
    <property type="entry name" value="HD_CAS3"/>
    <property type="match status" value="1"/>
</dbReference>
<dbReference type="InterPro" id="IPR014001">
    <property type="entry name" value="Helicase_ATP-bd"/>
</dbReference>
<reference evidence="12 13" key="1">
    <citation type="submission" date="2023-08" db="EMBL/GenBank/DDBJ databases">
        <title>Genome sequence of Thermaerobacter compostii strain Ins1, a spore-forming filamentous bacterium isolated from a deep geothermal reservoir.</title>
        <authorList>
            <person name="Bregnard D."/>
            <person name="Gonzalez D."/>
            <person name="Junier P."/>
        </authorList>
    </citation>
    <scope>NUCLEOTIDE SEQUENCE [LARGE SCALE GENOMIC DNA]</scope>
    <source>
        <strain evidence="12 13">Ins1</strain>
    </source>
</reference>
<dbReference type="InterPro" id="IPR027417">
    <property type="entry name" value="P-loop_NTPase"/>
</dbReference>
<dbReference type="SUPFAM" id="SSF109604">
    <property type="entry name" value="HD-domain/PDEase-like"/>
    <property type="match status" value="1"/>
</dbReference>
<dbReference type="SMART" id="SM00471">
    <property type="entry name" value="HDc"/>
    <property type="match status" value="1"/>
</dbReference>
<keyword evidence="8" id="KW-0051">Antiviral defense</keyword>
<evidence type="ECO:0000256" key="2">
    <source>
        <dbReference type="ARBA" id="ARBA00009046"/>
    </source>
</evidence>
<dbReference type="NCBIfam" id="TIGR02621">
    <property type="entry name" value="cas3_GSU0051"/>
    <property type="match status" value="1"/>
</dbReference>
<dbReference type="InterPro" id="IPR054712">
    <property type="entry name" value="Cas3-like_dom"/>
</dbReference>
<dbReference type="RefSeq" id="WP_318751286.1">
    <property type="nucleotide sequence ID" value="NZ_CP132508.1"/>
</dbReference>